<dbReference type="RefSeq" id="WP_143592571.1">
    <property type="nucleotide sequence ID" value="NZ_CAMCOW010000040.1"/>
</dbReference>
<keyword evidence="3" id="KW-0694">RNA-binding</keyword>
<evidence type="ECO:0000256" key="3">
    <source>
        <dbReference type="RuleBase" id="RU003953"/>
    </source>
</evidence>
<dbReference type="CDD" id="cd05398">
    <property type="entry name" value="NT_ClassII-CCAase"/>
    <property type="match status" value="1"/>
</dbReference>
<dbReference type="PANTHER" id="PTHR43051">
    <property type="entry name" value="POLYNUCLEOTIDE ADENYLYLTRANSFERASE FAMILY PROTEIN"/>
    <property type="match status" value="1"/>
</dbReference>
<keyword evidence="2" id="KW-0547">Nucleotide-binding</keyword>
<dbReference type="InterPro" id="IPR032828">
    <property type="entry name" value="PolyA_RNA-bd"/>
</dbReference>
<evidence type="ECO:0000313" key="7">
    <source>
        <dbReference type="Proteomes" id="UP000190395"/>
    </source>
</evidence>
<keyword evidence="7" id="KW-1185">Reference proteome</keyword>
<evidence type="ECO:0000259" key="4">
    <source>
        <dbReference type="Pfam" id="PF01743"/>
    </source>
</evidence>
<dbReference type="NCBIfam" id="TIGR01942">
    <property type="entry name" value="pcnB"/>
    <property type="match status" value="1"/>
</dbReference>
<dbReference type="SUPFAM" id="SSF81301">
    <property type="entry name" value="Nucleotidyltransferase"/>
    <property type="match status" value="1"/>
</dbReference>
<comment type="similarity">
    <text evidence="3">Belongs to the tRNA nucleotidyltransferase/poly(A) polymerase family.</text>
</comment>
<dbReference type="SUPFAM" id="SSF81891">
    <property type="entry name" value="Poly A polymerase C-terminal region-like"/>
    <property type="match status" value="1"/>
</dbReference>
<evidence type="ECO:0000256" key="2">
    <source>
        <dbReference type="ARBA" id="ARBA00022741"/>
    </source>
</evidence>
<dbReference type="Pfam" id="PF01743">
    <property type="entry name" value="PolyA_pol"/>
    <property type="match status" value="1"/>
</dbReference>
<dbReference type="GO" id="GO:0043633">
    <property type="term" value="P:polyadenylation-dependent RNA catabolic process"/>
    <property type="evidence" value="ECO:0007669"/>
    <property type="project" value="InterPro"/>
</dbReference>
<dbReference type="PANTHER" id="PTHR43051:SF1">
    <property type="entry name" value="POLYNUCLEOTIDE ADENYLYLTRANSFERASE FAMILY PROTEIN"/>
    <property type="match status" value="1"/>
</dbReference>
<dbReference type="GeneID" id="303366597"/>
<dbReference type="InterPro" id="IPR043519">
    <property type="entry name" value="NT_sf"/>
</dbReference>
<dbReference type="GO" id="GO:1990817">
    <property type="term" value="F:poly(A) RNA polymerase activity"/>
    <property type="evidence" value="ECO:0007669"/>
    <property type="project" value="InterPro"/>
</dbReference>
<organism evidence="6 7">
    <name type="scientific">Treponema berlinense</name>
    <dbReference type="NCBI Taxonomy" id="225004"/>
    <lineage>
        <taxon>Bacteria</taxon>
        <taxon>Pseudomonadati</taxon>
        <taxon>Spirochaetota</taxon>
        <taxon>Spirochaetia</taxon>
        <taxon>Spirochaetales</taxon>
        <taxon>Treponemataceae</taxon>
        <taxon>Treponema</taxon>
    </lineage>
</organism>
<keyword evidence="1 3" id="KW-0808">Transferase</keyword>
<evidence type="ECO:0000256" key="1">
    <source>
        <dbReference type="ARBA" id="ARBA00022679"/>
    </source>
</evidence>
<evidence type="ECO:0000259" key="5">
    <source>
        <dbReference type="Pfam" id="PF12627"/>
    </source>
</evidence>
<dbReference type="InterPro" id="IPR010206">
    <property type="entry name" value="PolA_pol_I"/>
</dbReference>
<feature type="domain" description="tRNA nucleotidyltransferase/poly(A) polymerase RNA and SrmB- binding" evidence="5">
    <location>
        <begin position="200"/>
        <end position="253"/>
    </location>
</feature>
<name>A0A1T4KUE8_9SPIR</name>
<accession>A0A1T4KUE8</accession>
<proteinExistence type="inferred from homology"/>
<dbReference type="Proteomes" id="UP000190395">
    <property type="component" value="Unassembled WGS sequence"/>
</dbReference>
<gene>
    <name evidence="6" type="ORF">SAMN02745152_00321</name>
</gene>
<dbReference type="EMBL" id="FUXC01000001">
    <property type="protein sequence ID" value="SJZ46049.1"/>
    <property type="molecule type" value="Genomic_DNA"/>
</dbReference>
<dbReference type="InterPro" id="IPR052191">
    <property type="entry name" value="tRNA_ntf/polyA_polymerase_I"/>
</dbReference>
<dbReference type="OrthoDB" id="9805698at2"/>
<dbReference type="Pfam" id="PF12627">
    <property type="entry name" value="PolyA_pol_RNAbd"/>
    <property type="match status" value="1"/>
</dbReference>
<dbReference type="GO" id="GO:0003723">
    <property type="term" value="F:RNA binding"/>
    <property type="evidence" value="ECO:0007669"/>
    <property type="project" value="UniProtKB-KW"/>
</dbReference>
<dbReference type="STRING" id="225004.SAMN02745152_00321"/>
<dbReference type="Gene3D" id="3.30.460.10">
    <property type="entry name" value="Beta Polymerase, domain 2"/>
    <property type="match status" value="1"/>
</dbReference>
<evidence type="ECO:0000313" key="6">
    <source>
        <dbReference type="EMBL" id="SJZ46049.1"/>
    </source>
</evidence>
<dbReference type="InterPro" id="IPR002646">
    <property type="entry name" value="PolA_pol_head_dom"/>
</dbReference>
<protein>
    <submittedName>
        <fullName evidence="6">Poly(A) polymerase</fullName>
    </submittedName>
</protein>
<dbReference type="AlphaFoldDB" id="A0A1T4KUE8"/>
<dbReference type="GO" id="GO:0000166">
    <property type="term" value="F:nucleotide binding"/>
    <property type="evidence" value="ECO:0007669"/>
    <property type="project" value="UniProtKB-KW"/>
</dbReference>
<dbReference type="GO" id="GO:0006396">
    <property type="term" value="P:RNA processing"/>
    <property type="evidence" value="ECO:0007669"/>
    <property type="project" value="InterPro"/>
</dbReference>
<reference evidence="6 7" key="1">
    <citation type="submission" date="2017-02" db="EMBL/GenBank/DDBJ databases">
        <authorList>
            <person name="Peterson S.W."/>
        </authorList>
    </citation>
    <scope>NUCLEOTIDE SEQUENCE [LARGE SCALE GENOMIC DNA]</scope>
    <source>
        <strain evidence="6 7">ATCC BAA-909</strain>
    </source>
</reference>
<sequence>MLYRYSKDGRGRPVKTAAIYTKKEHKISLDKIDADCLRVVFHLKECGFNTYIVGGAVRDLLTGKTPKDFDIVTNATPSKIKKLFRNSRIIGKRFRLVHVFFGEKIFEVSTFRSTVDGSVGNSFGSIEEDVQRRDFTLNALYYDPSKEQIIDYVGGVQDIKNHILRPVIPLNRIFEEDPVRMLRAVKYSSTCNCKMGFVLKHKIRKSAHLLLPVSPSRLTEEMLKILNSGHSSEIITACLKTDLYMYLQPNASSMMYQSKKFEQSYMKHLAEMDGMVQKDKTVRLGQKLFYLIIDFVDTLTDWKKEISGKTATGELYLKTWTQVRNFVLPINPQRTELEYAIRLALKTLGVAIKIPKSAFKVRKTVKFLPAEEKTAEVR</sequence>
<dbReference type="Gene3D" id="1.10.3090.10">
    <property type="entry name" value="cca-adding enzyme, domain 2"/>
    <property type="match status" value="1"/>
</dbReference>
<feature type="domain" description="Poly A polymerase head" evidence="4">
    <location>
        <begin position="50"/>
        <end position="165"/>
    </location>
</feature>